<dbReference type="EMBL" id="GGEC01055262">
    <property type="protein sequence ID" value="MBX35746.1"/>
    <property type="molecule type" value="Transcribed_RNA"/>
</dbReference>
<accession>A0A2P2MZV5</accession>
<dbReference type="AlphaFoldDB" id="A0A2P2MZV5"/>
<name>A0A2P2MZV5_RHIMU</name>
<reference evidence="1" key="1">
    <citation type="submission" date="2018-02" db="EMBL/GenBank/DDBJ databases">
        <title>Rhizophora mucronata_Transcriptome.</title>
        <authorList>
            <person name="Meera S.P."/>
            <person name="Sreeshan A."/>
            <person name="Augustine A."/>
        </authorList>
    </citation>
    <scope>NUCLEOTIDE SEQUENCE</scope>
    <source>
        <tissue evidence="1">Leaf</tissue>
    </source>
</reference>
<protein>
    <submittedName>
        <fullName evidence="1">Uncharacterized protein</fullName>
    </submittedName>
</protein>
<evidence type="ECO:0000313" key="1">
    <source>
        <dbReference type="EMBL" id="MBX35746.1"/>
    </source>
</evidence>
<sequence length="47" mass="5306">MHVWLICVVGRGGLRRLTILLSRLGSNLHHQFGGLFSLDVMSMGIWK</sequence>
<organism evidence="1">
    <name type="scientific">Rhizophora mucronata</name>
    <name type="common">Asiatic mangrove</name>
    <dbReference type="NCBI Taxonomy" id="61149"/>
    <lineage>
        <taxon>Eukaryota</taxon>
        <taxon>Viridiplantae</taxon>
        <taxon>Streptophyta</taxon>
        <taxon>Embryophyta</taxon>
        <taxon>Tracheophyta</taxon>
        <taxon>Spermatophyta</taxon>
        <taxon>Magnoliopsida</taxon>
        <taxon>eudicotyledons</taxon>
        <taxon>Gunneridae</taxon>
        <taxon>Pentapetalae</taxon>
        <taxon>rosids</taxon>
        <taxon>fabids</taxon>
        <taxon>Malpighiales</taxon>
        <taxon>Rhizophoraceae</taxon>
        <taxon>Rhizophora</taxon>
    </lineage>
</organism>
<proteinExistence type="predicted"/>